<reference evidence="5" key="1">
    <citation type="submission" date="2017-09" db="EMBL/GenBank/DDBJ databases">
        <title>Contemporary evolution of a Lepidopteran species, Heliothis virescens, in response to modern agricultural practices.</title>
        <authorList>
            <person name="Fritz M.L."/>
            <person name="Deyonke A.M."/>
            <person name="Papanicolaou A."/>
            <person name="Micinski S."/>
            <person name="Westbrook J."/>
            <person name="Gould F."/>
        </authorList>
    </citation>
    <scope>NUCLEOTIDE SEQUENCE [LARGE SCALE GENOMIC DNA]</scope>
    <source>
        <strain evidence="5">HvINT-</strain>
        <tissue evidence="5">Whole body</tissue>
    </source>
</reference>
<keyword evidence="3" id="KW-1133">Transmembrane helix</keyword>
<feature type="domain" description="Adenylate cyclase N-terminal" evidence="4">
    <location>
        <begin position="20"/>
        <end position="244"/>
    </location>
</feature>
<dbReference type="STRING" id="7102.A0A2A4JUB5"/>
<dbReference type="InterPro" id="IPR032628">
    <property type="entry name" value="AC_N"/>
</dbReference>
<protein>
    <recommendedName>
        <fullName evidence="4">Adenylate cyclase N-terminal domain-containing protein</fullName>
    </recommendedName>
</protein>
<keyword evidence="3" id="KW-0472">Membrane</keyword>
<proteinExistence type="predicted"/>
<dbReference type="GO" id="GO:0007189">
    <property type="term" value="P:adenylate cyclase-activating G protein-coupled receptor signaling pathway"/>
    <property type="evidence" value="ECO:0007669"/>
    <property type="project" value="TreeGrafter"/>
</dbReference>
<name>A0A2A4JUB5_HELVI</name>
<comment type="caution">
    <text evidence="5">The sequence shown here is derived from an EMBL/GenBank/DDBJ whole genome shotgun (WGS) entry which is preliminary data.</text>
</comment>
<keyword evidence="3" id="KW-0812">Transmembrane</keyword>
<evidence type="ECO:0000256" key="1">
    <source>
        <dbReference type="ARBA" id="ARBA00022741"/>
    </source>
</evidence>
<keyword evidence="1" id="KW-0547">Nucleotide-binding</keyword>
<dbReference type="GO" id="GO:0004016">
    <property type="term" value="F:adenylate cyclase activity"/>
    <property type="evidence" value="ECO:0007669"/>
    <property type="project" value="TreeGrafter"/>
</dbReference>
<dbReference type="Pfam" id="PF16214">
    <property type="entry name" value="AC_N"/>
    <property type="match status" value="1"/>
</dbReference>
<feature type="transmembrane region" description="Helical" evidence="3">
    <location>
        <begin position="97"/>
        <end position="117"/>
    </location>
</feature>
<gene>
    <name evidence="5" type="ORF">B5V51_11826</name>
</gene>
<dbReference type="EMBL" id="NWSH01000605">
    <property type="protein sequence ID" value="PCG75366.1"/>
    <property type="molecule type" value="Genomic_DNA"/>
</dbReference>
<evidence type="ECO:0000313" key="5">
    <source>
        <dbReference type="EMBL" id="PCG75366.1"/>
    </source>
</evidence>
<dbReference type="GO" id="GO:0000166">
    <property type="term" value="F:nucleotide binding"/>
    <property type="evidence" value="ECO:0007669"/>
    <property type="project" value="UniProtKB-KW"/>
</dbReference>
<feature type="transmembrane region" description="Helical" evidence="3">
    <location>
        <begin position="70"/>
        <end position="91"/>
    </location>
</feature>
<dbReference type="PANTHER" id="PTHR45627">
    <property type="entry name" value="ADENYLATE CYCLASE TYPE 1"/>
    <property type="match status" value="1"/>
</dbReference>
<feature type="transmembrane region" description="Helical" evidence="3">
    <location>
        <begin position="170"/>
        <end position="191"/>
    </location>
</feature>
<feature type="transmembrane region" description="Helical" evidence="3">
    <location>
        <begin position="35"/>
        <end position="58"/>
    </location>
</feature>
<dbReference type="GO" id="GO:0005886">
    <property type="term" value="C:plasma membrane"/>
    <property type="evidence" value="ECO:0007669"/>
    <property type="project" value="TreeGrafter"/>
</dbReference>
<feature type="transmembrane region" description="Helical" evidence="3">
    <location>
        <begin position="138"/>
        <end position="158"/>
    </location>
</feature>
<evidence type="ECO:0000256" key="3">
    <source>
        <dbReference type="SAM" id="Phobius"/>
    </source>
</evidence>
<dbReference type="GO" id="GO:0007193">
    <property type="term" value="P:adenylate cyclase-inhibiting G protein-coupled receptor signaling pathway"/>
    <property type="evidence" value="ECO:0007669"/>
    <property type="project" value="TreeGrafter"/>
</dbReference>
<evidence type="ECO:0000259" key="4">
    <source>
        <dbReference type="Pfam" id="PF16214"/>
    </source>
</evidence>
<evidence type="ECO:0000256" key="2">
    <source>
        <dbReference type="ARBA" id="ARBA00023239"/>
    </source>
</evidence>
<accession>A0A2A4JUB5</accession>
<dbReference type="GO" id="GO:0006171">
    <property type="term" value="P:cAMP biosynthetic process"/>
    <property type="evidence" value="ECO:0007669"/>
    <property type="project" value="TreeGrafter"/>
</dbReference>
<dbReference type="PANTHER" id="PTHR45627:SF12">
    <property type="entry name" value="ADENYLATE CYCLASE TYPE 2"/>
    <property type="match status" value="1"/>
</dbReference>
<dbReference type="AlphaFoldDB" id="A0A2A4JUB5"/>
<sequence length="317" mass="34723">MAYVAFCTRTDVEEEGTELELEALYRRYCVRLKHALFVSALCVTLFCCVLLLCAVCILHSSELSTQTKAIASLSVITFVLSIVLCLALLPAAPEWEALALAGSLLVTFSLGAGTLMATHHAPLPLFALILMVHTMMPIARPIALAMSAVLTLAYVGLALGVRPDGEESQFYQQLICELSLLISASGIGLYYRALTERAHRNTFAGTRTCLEQRVKLECEREQQERLLLSVIPAYIAAEVSANVDDLKKVWKWMGAGCPGTGRLAFVGGAFIFNGRTYTAWVRLRRVGGACQTLRQGLHDQLASVQSISLIRLRLMPE</sequence>
<organism evidence="5">
    <name type="scientific">Heliothis virescens</name>
    <name type="common">Tobacco budworm moth</name>
    <dbReference type="NCBI Taxonomy" id="7102"/>
    <lineage>
        <taxon>Eukaryota</taxon>
        <taxon>Metazoa</taxon>
        <taxon>Ecdysozoa</taxon>
        <taxon>Arthropoda</taxon>
        <taxon>Hexapoda</taxon>
        <taxon>Insecta</taxon>
        <taxon>Pterygota</taxon>
        <taxon>Neoptera</taxon>
        <taxon>Endopterygota</taxon>
        <taxon>Lepidoptera</taxon>
        <taxon>Glossata</taxon>
        <taxon>Ditrysia</taxon>
        <taxon>Noctuoidea</taxon>
        <taxon>Noctuidae</taxon>
        <taxon>Heliothinae</taxon>
        <taxon>Heliothis</taxon>
    </lineage>
</organism>
<keyword evidence="2" id="KW-0456">Lyase</keyword>